<comment type="catalytic activity">
    <reaction evidence="4 5">
        <text>tRNA(His) + L-histidine + ATP = L-histidyl-tRNA(His) + AMP + diphosphate + H(+)</text>
        <dbReference type="Rhea" id="RHEA:17313"/>
        <dbReference type="Rhea" id="RHEA-COMP:9665"/>
        <dbReference type="Rhea" id="RHEA-COMP:9689"/>
        <dbReference type="ChEBI" id="CHEBI:15378"/>
        <dbReference type="ChEBI" id="CHEBI:30616"/>
        <dbReference type="ChEBI" id="CHEBI:33019"/>
        <dbReference type="ChEBI" id="CHEBI:57595"/>
        <dbReference type="ChEBI" id="CHEBI:78442"/>
        <dbReference type="ChEBI" id="CHEBI:78527"/>
        <dbReference type="ChEBI" id="CHEBI:456215"/>
        <dbReference type="EC" id="6.1.1.21"/>
    </reaction>
</comment>
<evidence type="ECO:0000256" key="3">
    <source>
        <dbReference type="ARBA" id="ARBA00023146"/>
    </source>
</evidence>
<dbReference type="InterPro" id="IPR004154">
    <property type="entry name" value="Anticodon-bd"/>
</dbReference>
<feature type="domain" description="Aminoacyl-transfer RNA synthetases class-II family profile" evidence="7">
    <location>
        <begin position="38"/>
        <end position="336"/>
    </location>
</feature>
<reference evidence="8 9" key="1">
    <citation type="submission" date="2019-03" db="EMBL/GenBank/DDBJ databases">
        <title>Metabolic potential of uncultured bacteria and archaea associated with petroleum seepage in deep-sea sediments.</title>
        <authorList>
            <person name="Dong X."/>
            <person name="Hubert C."/>
        </authorList>
    </citation>
    <scope>NUCLEOTIDE SEQUENCE [LARGE SCALE GENOMIC DNA]</scope>
    <source>
        <strain evidence="8">E44_bin7</strain>
    </source>
</reference>
<dbReference type="GO" id="GO:0005524">
    <property type="term" value="F:ATP binding"/>
    <property type="evidence" value="ECO:0007669"/>
    <property type="project" value="UniProtKB-UniRule"/>
</dbReference>
<dbReference type="GO" id="GO:0006427">
    <property type="term" value="P:histidyl-tRNA aminoacylation"/>
    <property type="evidence" value="ECO:0007669"/>
    <property type="project" value="UniProtKB-UniRule"/>
</dbReference>
<dbReference type="SUPFAM" id="SSF52954">
    <property type="entry name" value="Class II aaRS ABD-related"/>
    <property type="match status" value="1"/>
</dbReference>
<dbReference type="EMBL" id="SOKJ01000435">
    <property type="protein sequence ID" value="TET07255.1"/>
    <property type="molecule type" value="Genomic_DNA"/>
</dbReference>
<sequence length="433" mass="49676">MKSISKRSLNINRKKPMILSPRGVEDILPAKTSQYQWIEKEASFLFSLYGYEEIRIPTFERTELFSRSVGEETDVGKQMYTFLDKKGRSLTLRPEATASVVRAYLQHKVYAQPGEWKVYYMGPMFRYERPQAARMREFRQIGAEVIGEVNPYLDVELIEMGAQFFKKVGVTDFSIQLNSIGCKKCRVPYEIKLTEYLKNNLGSLCSLCQKRSQYNPLRVLDCKRKSCQSILRKAPLTREYLCEDCGSHFKKVKMGLEDIGLKFELNPRLVRGLDYYTRTVFEFVSSLLGAQDTVCAGGRYDELVQELGGPPTPALGFAIGVERLLAILEKKGIEPPSKGSSLIYIATLDEESQIMGYRIAALFRSQGIRSWLNLSERSLSSQLKVAHKGEIRWVMIIGEKEIKEKKFILRDMQSGEQEGIEWDRLKELGKKLK</sequence>
<comment type="subcellular location">
    <subcellularLocation>
        <location evidence="5">Cytoplasm</location>
    </subcellularLocation>
</comment>
<dbReference type="InterPro" id="IPR004516">
    <property type="entry name" value="HisRS/HisZ"/>
</dbReference>
<comment type="subunit">
    <text evidence="5">Homodimer.</text>
</comment>
<dbReference type="InterPro" id="IPR036621">
    <property type="entry name" value="Anticodon-bd_dom_sf"/>
</dbReference>
<dbReference type="Pfam" id="PF03129">
    <property type="entry name" value="HGTP_anticodon"/>
    <property type="match status" value="1"/>
</dbReference>
<keyword evidence="2 5" id="KW-0547">Nucleotide-binding</keyword>
<feature type="binding site" evidence="6">
    <location>
        <position position="144"/>
    </location>
    <ligand>
        <name>L-histidine</name>
        <dbReference type="ChEBI" id="CHEBI:57595"/>
    </ligand>
</feature>
<organism evidence="8 9">
    <name type="scientific">Aerophobetes bacterium</name>
    <dbReference type="NCBI Taxonomy" id="2030807"/>
    <lineage>
        <taxon>Bacteria</taxon>
        <taxon>Candidatus Aerophobota</taxon>
    </lineage>
</organism>
<dbReference type="NCBIfam" id="TIGR00442">
    <property type="entry name" value="hisS"/>
    <property type="match status" value="1"/>
</dbReference>
<evidence type="ECO:0000259" key="7">
    <source>
        <dbReference type="PROSITE" id="PS50862"/>
    </source>
</evidence>
<feature type="binding site" evidence="6">
    <location>
        <begin position="275"/>
        <end position="276"/>
    </location>
    <ligand>
        <name>L-histidine</name>
        <dbReference type="ChEBI" id="CHEBI:57595"/>
    </ligand>
</feature>
<evidence type="ECO:0000256" key="2">
    <source>
        <dbReference type="ARBA" id="ARBA00022741"/>
    </source>
</evidence>
<accession>A0A523RNE0</accession>
<dbReference type="Pfam" id="PF13393">
    <property type="entry name" value="tRNA-synt_His"/>
    <property type="match status" value="1"/>
</dbReference>
<feature type="binding site" evidence="6">
    <location>
        <position position="126"/>
    </location>
    <ligand>
        <name>L-histidine</name>
        <dbReference type="ChEBI" id="CHEBI:57595"/>
    </ligand>
</feature>
<dbReference type="Gene3D" id="3.30.930.10">
    <property type="entry name" value="Bira Bifunctional Protein, Domain 2"/>
    <property type="match status" value="1"/>
</dbReference>
<dbReference type="InterPro" id="IPR015807">
    <property type="entry name" value="His-tRNA-ligase"/>
</dbReference>
<protein>
    <recommendedName>
        <fullName evidence="5">Histidine--tRNA ligase</fullName>
        <ecNumber evidence="5">6.1.1.21</ecNumber>
    </recommendedName>
    <alternativeName>
        <fullName evidence="5">Histidyl-tRNA synthetase</fullName>
        <shortName evidence="5">HisRS</shortName>
    </alternativeName>
</protein>
<dbReference type="EC" id="6.1.1.21" evidence="5"/>
<gene>
    <name evidence="5" type="primary">hisS</name>
    <name evidence="8" type="ORF">E3J84_07675</name>
</gene>
<feature type="binding site" evidence="6">
    <location>
        <begin position="95"/>
        <end position="97"/>
    </location>
    <ligand>
        <name>L-histidine</name>
        <dbReference type="ChEBI" id="CHEBI:57595"/>
    </ligand>
</feature>
<proteinExistence type="inferred from homology"/>
<keyword evidence="5" id="KW-0648">Protein biosynthesis</keyword>
<dbReference type="AlphaFoldDB" id="A0A523RNE0"/>
<dbReference type="PROSITE" id="PS50862">
    <property type="entry name" value="AA_TRNA_LIGASE_II"/>
    <property type="match status" value="1"/>
</dbReference>
<keyword evidence="5" id="KW-0067">ATP-binding</keyword>
<dbReference type="InterPro" id="IPR041715">
    <property type="entry name" value="HisRS-like_core"/>
</dbReference>
<dbReference type="InterPro" id="IPR006195">
    <property type="entry name" value="aa-tRNA-synth_II"/>
</dbReference>
<dbReference type="GO" id="GO:0005737">
    <property type="term" value="C:cytoplasm"/>
    <property type="evidence" value="ECO:0007669"/>
    <property type="project" value="UniProtKB-SubCell"/>
</dbReference>
<evidence type="ECO:0000313" key="8">
    <source>
        <dbReference type="EMBL" id="TET07255.1"/>
    </source>
</evidence>
<dbReference type="InterPro" id="IPR045864">
    <property type="entry name" value="aa-tRNA-synth_II/BPL/LPL"/>
</dbReference>
<evidence type="ECO:0000256" key="6">
    <source>
        <dbReference type="PIRSR" id="PIRSR001549-1"/>
    </source>
</evidence>
<dbReference type="PIRSF" id="PIRSF001549">
    <property type="entry name" value="His-tRNA_synth"/>
    <property type="match status" value="1"/>
</dbReference>
<dbReference type="GO" id="GO:0004821">
    <property type="term" value="F:histidine-tRNA ligase activity"/>
    <property type="evidence" value="ECO:0007669"/>
    <property type="project" value="UniProtKB-UniRule"/>
</dbReference>
<dbReference type="PANTHER" id="PTHR43707:SF1">
    <property type="entry name" value="HISTIDINE--TRNA LIGASE, MITOCHONDRIAL-RELATED"/>
    <property type="match status" value="1"/>
</dbReference>
<evidence type="ECO:0000313" key="9">
    <source>
        <dbReference type="Proteomes" id="UP000316360"/>
    </source>
</evidence>
<feature type="binding site" evidence="6">
    <location>
        <position position="140"/>
    </location>
    <ligand>
        <name>L-histidine</name>
        <dbReference type="ChEBI" id="CHEBI:57595"/>
    </ligand>
</feature>
<dbReference type="Proteomes" id="UP000316360">
    <property type="component" value="Unassembled WGS sequence"/>
</dbReference>
<keyword evidence="3 5" id="KW-0030">Aminoacyl-tRNA synthetase</keyword>
<keyword evidence="5" id="KW-0963">Cytoplasm</keyword>
<keyword evidence="5 8" id="KW-0436">Ligase</keyword>
<comment type="similarity">
    <text evidence="1 5">Belongs to the class-II aminoacyl-tRNA synthetase family.</text>
</comment>
<dbReference type="Gene3D" id="3.40.50.800">
    <property type="entry name" value="Anticodon-binding domain"/>
    <property type="match status" value="1"/>
</dbReference>
<evidence type="ECO:0000256" key="1">
    <source>
        <dbReference type="ARBA" id="ARBA00008226"/>
    </source>
</evidence>
<dbReference type="CDD" id="cd00773">
    <property type="entry name" value="HisRS-like_core"/>
    <property type="match status" value="1"/>
</dbReference>
<dbReference type="SUPFAM" id="SSF55681">
    <property type="entry name" value="Class II aaRS and biotin synthetases"/>
    <property type="match status" value="1"/>
</dbReference>
<feature type="binding site" evidence="6">
    <location>
        <position position="271"/>
    </location>
    <ligand>
        <name>L-histidine</name>
        <dbReference type="ChEBI" id="CHEBI:57595"/>
    </ligand>
</feature>
<comment type="caution">
    <text evidence="8">The sequence shown here is derived from an EMBL/GenBank/DDBJ whole genome shotgun (WGS) entry which is preliminary data.</text>
</comment>
<evidence type="ECO:0000256" key="5">
    <source>
        <dbReference type="HAMAP-Rule" id="MF_00127"/>
    </source>
</evidence>
<dbReference type="HAMAP" id="MF_00127">
    <property type="entry name" value="His_tRNA_synth"/>
    <property type="match status" value="1"/>
</dbReference>
<evidence type="ECO:0000256" key="4">
    <source>
        <dbReference type="ARBA" id="ARBA00047639"/>
    </source>
</evidence>
<name>A0A523RNE0_UNCAE</name>
<dbReference type="PANTHER" id="PTHR43707">
    <property type="entry name" value="HISTIDYL-TRNA SYNTHETASE"/>
    <property type="match status" value="1"/>
</dbReference>